<evidence type="ECO:0000313" key="1">
    <source>
        <dbReference type="EMBL" id="MFD0836684.1"/>
    </source>
</evidence>
<organism evidence="1 2">
    <name type="scientific">Mariniflexile aquimaris</name>
    <dbReference type="NCBI Taxonomy" id="881009"/>
    <lineage>
        <taxon>Bacteria</taxon>
        <taxon>Pseudomonadati</taxon>
        <taxon>Bacteroidota</taxon>
        <taxon>Flavobacteriia</taxon>
        <taxon>Flavobacteriales</taxon>
        <taxon>Flavobacteriaceae</taxon>
        <taxon>Mariniflexile</taxon>
    </lineage>
</organism>
<evidence type="ECO:0000313" key="2">
    <source>
        <dbReference type="Proteomes" id="UP001597011"/>
    </source>
</evidence>
<proteinExistence type="predicted"/>
<dbReference type="EMBL" id="JBHTIB010000012">
    <property type="protein sequence ID" value="MFD0836684.1"/>
    <property type="molecule type" value="Genomic_DNA"/>
</dbReference>
<sequence>MDDFKFSWENNKNFIDQSNSIKFWNIAFKQSIIQNGGIIREELYCKSKITNQTRVFRLIKLSRLSIDNYLSDVKYLN</sequence>
<accession>A0ABW3BVW9</accession>
<comment type="caution">
    <text evidence="1">The sequence shown here is derived from an EMBL/GenBank/DDBJ whole genome shotgun (WGS) entry which is preliminary data.</text>
</comment>
<name>A0ABW3BVW9_9FLAO</name>
<dbReference type="Proteomes" id="UP001597011">
    <property type="component" value="Unassembled WGS sequence"/>
</dbReference>
<keyword evidence="2" id="KW-1185">Reference proteome</keyword>
<reference evidence="2" key="1">
    <citation type="journal article" date="2019" name="Int. J. Syst. Evol. Microbiol.">
        <title>The Global Catalogue of Microorganisms (GCM) 10K type strain sequencing project: providing services to taxonomists for standard genome sequencing and annotation.</title>
        <authorList>
            <consortium name="The Broad Institute Genomics Platform"/>
            <consortium name="The Broad Institute Genome Sequencing Center for Infectious Disease"/>
            <person name="Wu L."/>
            <person name="Ma J."/>
        </authorList>
    </citation>
    <scope>NUCLEOTIDE SEQUENCE [LARGE SCALE GENOMIC DNA]</scope>
    <source>
        <strain evidence="2">CCUG 60529</strain>
    </source>
</reference>
<gene>
    <name evidence="1" type="ORF">ACFQ0I_12975</name>
</gene>
<protein>
    <submittedName>
        <fullName evidence="1">Uncharacterized protein</fullName>
    </submittedName>
</protein>